<dbReference type="KEGG" id="dov:DSCO28_09690"/>
<protein>
    <submittedName>
        <fullName evidence="1">Uncharacterized protein</fullName>
    </submittedName>
</protein>
<proteinExistence type="predicted"/>
<evidence type="ECO:0000313" key="2">
    <source>
        <dbReference type="Proteomes" id="UP000425960"/>
    </source>
</evidence>
<accession>A0A5K7ZR17</accession>
<dbReference type="EMBL" id="AP021876">
    <property type="protein sequence ID" value="BBO80403.1"/>
    <property type="molecule type" value="Genomic_DNA"/>
</dbReference>
<gene>
    <name evidence="1" type="ORF">DSCO28_09690</name>
</gene>
<dbReference type="AlphaFoldDB" id="A0A5K7ZR17"/>
<organism evidence="1 2">
    <name type="scientific">Desulfosarcina ovata subsp. sediminis</name>
    <dbReference type="NCBI Taxonomy" id="885957"/>
    <lineage>
        <taxon>Bacteria</taxon>
        <taxon>Pseudomonadati</taxon>
        <taxon>Thermodesulfobacteriota</taxon>
        <taxon>Desulfobacteria</taxon>
        <taxon>Desulfobacterales</taxon>
        <taxon>Desulfosarcinaceae</taxon>
        <taxon>Desulfosarcina</taxon>
    </lineage>
</organism>
<name>A0A5K7ZR17_9BACT</name>
<reference evidence="1 2" key="1">
    <citation type="submission" date="2019-11" db="EMBL/GenBank/DDBJ databases">
        <title>Comparative genomics of hydrocarbon-degrading Desulfosarcina strains.</title>
        <authorList>
            <person name="Watanabe M."/>
            <person name="Kojima H."/>
            <person name="Fukui M."/>
        </authorList>
    </citation>
    <scope>NUCLEOTIDE SEQUENCE [LARGE SCALE GENOMIC DNA]</scope>
    <source>
        <strain evidence="1 2">28bB2T</strain>
    </source>
</reference>
<dbReference type="Proteomes" id="UP000425960">
    <property type="component" value="Chromosome"/>
</dbReference>
<evidence type="ECO:0000313" key="1">
    <source>
        <dbReference type="EMBL" id="BBO80403.1"/>
    </source>
</evidence>
<sequence length="117" mass="12994">MLSGFDIVPAGGSGPPGVKLYIYLKVKENLATADADNVTEYLVASDYSKINKYGSDRANAWDASPPPARVPTIEVCLETWERNLWQYFLNYADCRMRTCCATHHLCPTCGHPALRPN</sequence>